<keyword evidence="2" id="KW-0472">Membrane</keyword>
<name>A0A1M7S9T6_9RHOB</name>
<dbReference type="Pfam" id="PF05036">
    <property type="entry name" value="SPOR"/>
    <property type="match status" value="1"/>
</dbReference>
<dbReference type="EMBL" id="FRDL01000002">
    <property type="protein sequence ID" value="SHN55389.1"/>
    <property type="molecule type" value="Genomic_DNA"/>
</dbReference>
<evidence type="ECO:0000313" key="4">
    <source>
        <dbReference type="EMBL" id="SHN55389.1"/>
    </source>
</evidence>
<evidence type="ECO:0000256" key="2">
    <source>
        <dbReference type="SAM" id="Phobius"/>
    </source>
</evidence>
<gene>
    <name evidence="4" type="ORF">SAMN05216200_102121</name>
</gene>
<proteinExistence type="predicted"/>
<keyword evidence="2" id="KW-1133">Transmembrane helix</keyword>
<evidence type="ECO:0000313" key="5">
    <source>
        <dbReference type="Proteomes" id="UP000184066"/>
    </source>
</evidence>
<dbReference type="SUPFAM" id="SSF110997">
    <property type="entry name" value="Sporulation related repeat"/>
    <property type="match status" value="1"/>
</dbReference>
<feature type="region of interest" description="Disordered" evidence="1">
    <location>
        <begin position="148"/>
        <end position="183"/>
    </location>
</feature>
<feature type="region of interest" description="Disordered" evidence="1">
    <location>
        <begin position="78"/>
        <end position="127"/>
    </location>
</feature>
<evidence type="ECO:0000256" key="1">
    <source>
        <dbReference type="SAM" id="MobiDB-lite"/>
    </source>
</evidence>
<dbReference type="GO" id="GO:0042834">
    <property type="term" value="F:peptidoglycan binding"/>
    <property type="evidence" value="ECO:0007669"/>
    <property type="project" value="InterPro"/>
</dbReference>
<protein>
    <submittedName>
        <fullName evidence="4">Sporulation related domain-containing protein</fullName>
    </submittedName>
</protein>
<dbReference type="PROSITE" id="PS51724">
    <property type="entry name" value="SPOR"/>
    <property type="match status" value="1"/>
</dbReference>
<feature type="domain" description="SPOR" evidence="3">
    <location>
        <begin position="220"/>
        <end position="306"/>
    </location>
</feature>
<dbReference type="InterPro" id="IPR036680">
    <property type="entry name" value="SPOR-like_sf"/>
</dbReference>
<dbReference type="InterPro" id="IPR007730">
    <property type="entry name" value="SPOR-like_dom"/>
</dbReference>
<sequence>MDAAAARRAGPLWAGLGAAAALTLIGALALWSWRLVQRDPAQVPVIRAVEGPMKIRPEDPGGLTLDEADRAVTRIVSGEAQDGAERLAPPPEPLADEDLPPALLPAPTRSPAGTEGPSAPADDDADAAADAGAGALDALVSRALGEADDAPAMPSAPAAPAESAPAASTPAASAPAAAEATPDPVDASALAPRVAPIAPGRPAAGRAAAAPEAPPPAPPVIKPGDVLVQLGAFASPEVAEGQWREHLRRNGALLGGLTHVVVPVQSGGRTLHRLRAGPLPDRARAEELCAALKGRGEACIVARAGR</sequence>
<dbReference type="Gene3D" id="3.30.70.1070">
    <property type="entry name" value="Sporulation related repeat"/>
    <property type="match status" value="1"/>
</dbReference>
<accession>A0A1M7S9T6</accession>
<evidence type="ECO:0000259" key="3">
    <source>
        <dbReference type="PROSITE" id="PS51724"/>
    </source>
</evidence>
<reference evidence="4 5" key="1">
    <citation type="submission" date="2016-12" db="EMBL/GenBank/DDBJ databases">
        <authorList>
            <person name="Song W.-J."/>
            <person name="Kurnit D.M."/>
        </authorList>
    </citation>
    <scope>NUCLEOTIDE SEQUENCE [LARGE SCALE GENOMIC DNA]</scope>
    <source>
        <strain evidence="4 5">CGMCC 1.10808</strain>
    </source>
</reference>
<dbReference type="STRING" id="1189325.SAMN04488119_103387"/>
<organism evidence="4 5">
    <name type="scientific">Oceanicella actignis</name>
    <dbReference type="NCBI Taxonomy" id="1189325"/>
    <lineage>
        <taxon>Bacteria</taxon>
        <taxon>Pseudomonadati</taxon>
        <taxon>Pseudomonadota</taxon>
        <taxon>Alphaproteobacteria</taxon>
        <taxon>Rhodobacterales</taxon>
        <taxon>Paracoccaceae</taxon>
        <taxon>Oceanicella</taxon>
    </lineage>
</organism>
<dbReference type="Proteomes" id="UP000184066">
    <property type="component" value="Unassembled WGS sequence"/>
</dbReference>
<feature type="compositionally biased region" description="Low complexity" evidence="1">
    <location>
        <begin position="150"/>
        <end position="183"/>
    </location>
</feature>
<dbReference type="AlphaFoldDB" id="A0A1M7S9T6"/>
<feature type="transmembrane region" description="Helical" evidence="2">
    <location>
        <begin position="12"/>
        <end position="33"/>
    </location>
</feature>
<keyword evidence="2" id="KW-0812">Transmembrane</keyword>
<keyword evidence="5" id="KW-1185">Reference proteome</keyword>